<gene>
    <name evidence="1" type="ORF">JG688_00014598</name>
</gene>
<keyword evidence="2" id="KW-1185">Reference proteome</keyword>
<comment type="caution">
    <text evidence="1">The sequence shown here is derived from an EMBL/GenBank/DDBJ whole genome shotgun (WGS) entry which is preliminary data.</text>
</comment>
<evidence type="ECO:0000313" key="2">
    <source>
        <dbReference type="Proteomes" id="UP000709295"/>
    </source>
</evidence>
<dbReference type="AlphaFoldDB" id="A0A8J5IH10"/>
<reference evidence="1" key="1">
    <citation type="submission" date="2021-01" db="EMBL/GenBank/DDBJ databases">
        <title>Phytophthora aleatoria, a newly-described species from Pinus radiata is distinct from Phytophthora cactorum isolates based on comparative genomics.</title>
        <authorList>
            <person name="Mcdougal R."/>
            <person name="Panda P."/>
            <person name="Williams N."/>
            <person name="Studholme D.J."/>
        </authorList>
    </citation>
    <scope>NUCLEOTIDE SEQUENCE</scope>
    <source>
        <strain evidence="1">NZFS 4037</strain>
    </source>
</reference>
<dbReference type="EMBL" id="JAENGY010001417">
    <property type="protein sequence ID" value="KAG6949488.1"/>
    <property type="molecule type" value="Genomic_DNA"/>
</dbReference>
<name>A0A8J5IH10_9STRA</name>
<proteinExistence type="predicted"/>
<dbReference type="Proteomes" id="UP000709295">
    <property type="component" value="Unassembled WGS sequence"/>
</dbReference>
<organism evidence="1 2">
    <name type="scientific">Phytophthora aleatoria</name>
    <dbReference type="NCBI Taxonomy" id="2496075"/>
    <lineage>
        <taxon>Eukaryota</taxon>
        <taxon>Sar</taxon>
        <taxon>Stramenopiles</taxon>
        <taxon>Oomycota</taxon>
        <taxon>Peronosporomycetes</taxon>
        <taxon>Peronosporales</taxon>
        <taxon>Peronosporaceae</taxon>
        <taxon>Phytophthora</taxon>
    </lineage>
</organism>
<protein>
    <submittedName>
        <fullName evidence="1">Uncharacterized protein</fullName>
    </submittedName>
</protein>
<evidence type="ECO:0000313" key="1">
    <source>
        <dbReference type="EMBL" id="KAG6949488.1"/>
    </source>
</evidence>
<accession>A0A8J5IH10</accession>
<sequence length="226" mass="25127">MDGQEERRLLDKKNGVYCLFPGCPRTTTLTTLRFKDHFKAKHLTEGETYTTRHRDEYERACRDPARVDTPEGARIYLIELLEAIDNKLTRIDERLQRIEKRQDSFTATATQPEITQEDINNEIVQESELSDSEAEGIQDAPAQGAIPVVPDATTPAKMDEKALVMAVDEASVVALVQRVLWAAKAVATPTKTDEEALVMAVDEAGVVALYVAVAGVVMTMHELLTQ</sequence>